<dbReference type="RefSeq" id="WP_145358112.1">
    <property type="nucleotide sequence ID" value="NZ_CP036265.1"/>
</dbReference>
<evidence type="ECO:0000313" key="1">
    <source>
        <dbReference type="EMBL" id="QDT15303.1"/>
    </source>
</evidence>
<gene>
    <name evidence="1" type="ORF">CA12_13860</name>
</gene>
<dbReference type="AlphaFoldDB" id="A0A517P7G9"/>
<dbReference type="EMBL" id="CP036265">
    <property type="protein sequence ID" value="QDT15303.1"/>
    <property type="molecule type" value="Genomic_DNA"/>
</dbReference>
<accession>A0A517P7G9</accession>
<proteinExistence type="predicted"/>
<sequence length="93" mass="10685">MSSTSDRTPGVPHPTNTVHFACFECRVSFKQPGSSNWDPAVPERPFPCPNCKAPMRRMGRYFKAPPRRDVRGWRETIRLYLGGERFETSRPST</sequence>
<evidence type="ECO:0000313" key="2">
    <source>
        <dbReference type="Proteomes" id="UP000318741"/>
    </source>
</evidence>
<reference evidence="1 2" key="1">
    <citation type="submission" date="2019-02" db="EMBL/GenBank/DDBJ databases">
        <title>Deep-cultivation of Planctomycetes and their phenomic and genomic characterization uncovers novel biology.</title>
        <authorList>
            <person name="Wiegand S."/>
            <person name="Jogler M."/>
            <person name="Boedeker C."/>
            <person name="Pinto D."/>
            <person name="Vollmers J."/>
            <person name="Rivas-Marin E."/>
            <person name="Kohn T."/>
            <person name="Peeters S.H."/>
            <person name="Heuer A."/>
            <person name="Rast P."/>
            <person name="Oberbeckmann S."/>
            <person name="Bunk B."/>
            <person name="Jeske O."/>
            <person name="Meyerdierks A."/>
            <person name="Storesund J.E."/>
            <person name="Kallscheuer N."/>
            <person name="Luecker S."/>
            <person name="Lage O.M."/>
            <person name="Pohl T."/>
            <person name="Merkel B.J."/>
            <person name="Hornburger P."/>
            <person name="Mueller R.-W."/>
            <person name="Bruemmer F."/>
            <person name="Labrenz M."/>
            <person name="Spormann A.M."/>
            <person name="Op den Camp H."/>
            <person name="Overmann J."/>
            <person name="Amann R."/>
            <person name="Jetten M.S.M."/>
            <person name="Mascher T."/>
            <person name="Medema M.H."/>
            <person name="Devos D.P."/>
            <person name="Kaster A.-K."/>
            <person name="Ovreas L."/>
            <person name="Rohde M."/>
            <person name="Galperin M.Y."/>
            <person name="Jogler C."/>
        </authorList>
    </citation>
    <scope>NUCLEOTIDE SEQUENCE [LARGE SCALE GENOMIC DNA]</scope>
    <source>
        <strain evidence="1 2">CA12</strain>
    </source>
</reference>
<protein>
    <submittedName>
        <fullName evidence="1">Uncharacterized protein</fullName>
    </submittedName>
</protein>
<dbReference type="KEGG" id="acaf:CA12_13860"/>
<dbReference type="Proteomes" id="UP000318741">
    <property type="component" value="Chromosome"/>
</dbReference>
<keyword evidence="2" id="KW-1185">Reference proteome</keyword>
<dbReference type="OrthoDB" id="69438at2"/>
<name>A0A517P7G9_9PLAN</name>
<organism evidence="1 2">
    <name type="scientific">Alienimonas californiensis</name>
    <dbReference type="NCBI Taxonomy" id="2527989"/>
    <lineage>
        <taxon>Bacteria</taxon>
        <taxon>Pseudomonadati</taxon>
        <taxon>Planctomycetota</taxon>
        <taxon>Planctomycetia</taxon>
        <taxon>Planctomycetales</taxon>
        <taxon>Planctomycetaceae</taxon>
        <taxon>Alienimonas</taxon>
    </lineage>
</organism>